<evidence type="ECO:0000313" key="2">
    <source>
        <dbReference type="WBParaSite" id="ES5_v2.g19130.t1"/>
    </source>
</evidence>
<reference evidence="2" key="1">
    <citation type="submission" date="2022-11" db="UniProtKB">
        <authorList>
            <consortium name="WormBaseParasite"/>
        </authorList>
    </citation>
    <scope>IDENTIFICATION</scope>
</reference>
<accession>A0AC34FNR6</accession>
<proteinExistence type="predicted"/>
<dbReference type="WBParaSite" id="ES5_v2.g19130.t1">
    <property type="protein sequence ID" value="ES5_v2.g19130.t1"/>
    <property type="gene ID" value="ES5_v2.g19130"/>
</dbReference>
<evidence type="ECO:0000313" key="1">
    <source>
        <dbReference type="Proteomes" id="UP000887579"/>
    </source>
</evidence>
<dbReference type="Proteomes" id="UP000887579">
    <property type="component" value="Unplaced"/>
</dbReference>
<name>A0AC34FNR6_9BILA</name>
<organism evidence="1 2">
    <name type="scientific">Panagrolaimus sp. ES5</name>
    <dbReference type="NCBI Taxonomy" id="591445"/>
    <lineage>
        <taxon>Eukaryota</taxon>
        <taxon>Metazoa</taxon>
        <taxon>Ecdysozoa</taxon>
        <taxon>Nematoda</taxon>
        <taxon>Chromadorea</taxon>
        <taxon>Rhabditida</taxon>
        <taxon>Tylenchina</taxon>
        <taxon>Panagrolaimomorpha</taxon>
        <taxon>Panagrolaimoidea</taxon>
        <taxon>Panagrolaimidae</taxon>
        <taxon>Panagrolaimus</taxon>
    </lineage>
</organism>
<sequence>MSELYNFKAYHESSNRAMSVKQLIHELSTIDENPGGVSHPQVLELAQKVVAEGLFGFLRGGLLDLTQGWIFCTCLITTLQLLARYLLPLVIQEFFGGINVFAAAGFARRRVENWRAHRQRNIEIRQLTEEFIRNQQRQQQAQAAAALLPPENPPAIEQAPAAPEARPAVRPRPIQALWPALPQEDDYADINVVSTGPHQQSRIRFMTSSTESLPDLLASDVDEPETFDDTLQTWFFPCYFEEIFAPDFPGFRALSRKHHVTVFIAAVEKYWVNVQIAFYDEEAAQRCVKEFRHPEEYKSPGSTKLSLAQLDKLINPIREKEENLLEALDLAADYRPKTSPFAERMAKQKQAQDVLQQELFNLGCDSWIYVDDIIMRPVKGAEDAYAANAEQINQLLEAFDPFSERSVENPAASAEIHTVSVEQPQPKLRFRFADPLADKVIDDSADIMVLEQAATPTKHRILQSYLLELDDEEELVVPRKIARIEATVPAQSAQSATPSGFRLCHDALPPDKKEHASYTPADGPENFVVELPRTTTKPTYERLKSNLYLLGCSVMAYLDLLHVSPALGQETRYMANLEVIRDLLLVAQGMKEPGTDDPPASAGPPIFTAEMMALGSSKAHVYGTVHDLDFICLMDTGAALSLVTQNLVDKLGLRVSAAPPINLMGIGQSLFRTSGVVEVLVDIGGGLVPVIAQVYSPARQPSYELLIGCDTMCQLPPVTYNFQQKVITFGLYEADIFQVSRAEEVKEVVFPPTDVEVASQQLLYDLLEGFRDVISTGELDLGTCTEVAPPVVLTGPLPKPVKMYKTADVDRAAVKQFVEDGLKAGIIRPSVNAAVTSNVVVVSKENGKKRVCVDLRPLNSVVQMDPYPLADMSEIIREAAGAAWFSCLDLASGFLQIPLDPDSIPLFAFMCPEGVFEFLFQPFGYKNAPGIFQRLMKKLLADLPFARAYLDDILIFTRLDSLSLHLQHIRAVLERLRLFQLKIRAGKCQIAKRSVCYVGHVLDKNGYAPSEKHVEAFKKLSPPANVKELRSFLGMVNFFHKFVDSFAQVAGPLNSLLRKGVPFDWQQQQQHAFEQLIDILTSPPVLQAPRADWPFLIYSDASSRGIGAAILQQGEDGLAHVVMYVSRGLLPAECNYAIGELELLALVFTLRHQRALLLGRKIKWFTDNKPLSCLSQKLAKSPRMQRWLLEIQCFEIEFAHVPSIDNPVADGLSRFATEINAVDTLPDQSYAELLHAALAEDEQLQEVMVHMQQNWSTFEAEDKSLKAYAQTRGNLRIRKGLLYFKNRIIVPLSLRTLVLEILHRSHLGADRMIRLAKLYVWWPNSAVDMREYVAICGACKGQAKAGPKKPVVNWPQATQAWQRMHIDYAGPFEGSFWLILVDAHSKFVFVERMQTITAAATIIKLDKIFGYFGFPQLMISDNGAQLVSAEFEDYLHQNGVRHIKAPAYHPESNGLAERMVQTFKTAMKKIRSHDPAISMSAALRLFLRDYRNCPHSTTAVSPAMVVFGRLQVHPLDFFRRGEGKTAERQAREAPAVAATVPQPARFEVLQPVWRRILNPGEIKAKGRKTEPAVIETLVGNKMYKVRDADTGALHTLHEDDLTPRIVSTRLAALIESRRQLPAVELALLTVASAVHNASAPESSASEIFVKADAHAGSPAPSDVPGPSTLLADLWYPAPSSREDNSGDNKTGSCGGVTL</sequence>
<protein>
    <submittedName>
        <fullName evidence="2">Reverse transcriptase</fullName>
    </submittedName>
</protein>